<evidence type="ECO:0008006" key="4">
    <source>
        <dbReference type="Google" id="ProtNLM"/>
    </source>
</evidence>
<name>A0ABQ1Q053_9GAMM</name>
<feature type="transmembrane region" description="Helical" evidence="1">
    <location>
        <begin position="46"/>
        <end position="67"/>
    </location>
</feature>
<dbReference type="RefSeq" id="WP_150278731.1">
    <property type="nucleotide sequence ID" value="NZ_BMFF01000006.1"/>
</dbReference>
<keyword evidence="3" id="KW-1185">Reference proteome</keyword>
<accession>A0ABQ1Q053</accession>
<sequence length="136" mass="15461">MTESFPYQTLANLVLAIHIGLVAFVVLGLVIIIGGNLRGWRWVNNLWFRLAHLATIAIVVAEAWLGIVCPLTTLEMWLREQGGEITYAGSFIQYWLQSVLYFDLPAWVFILVYSLFGALVLACCWLFPPRFKGDRL</sequence>
<reference evidence="3" key="1">
    <citation type="journal article" date="2019" name="Int. J. Syst. Evol. Microbiol.">
        <title>The Global Catalogue of Microorganisms (GCM) 10K type strain sequencing project: providing services to taxonomists for standard genome sequencing and annotation.</title>
        <authorList>
            <consortium name="The Broad Institute Genomics Platform"/>
            <consortium name="The Broad Institute Genome Sequencing Center for Infectious Disease"/>
            <person name="Wu L."/>
            <person name="Ma J."/>
        </authorList>
    </citation>
    <scope>NUCLEOTIDE SEQUENCE [LARGE SCALE GENOMIC DNA]</scope>
    <source>
        <strain evidence="3">CGMCC 1.12482</strain>
    </source>
</reference>
<keyword evidence="1" id="KW-0472">Membrane</keyword>
<feature type="transmembrane region" description="Helical" evidence="1">
    <location>
        <begin position="104"/>
        <end position="127"/>
    </location>
</feature>
<feature type="transmembrane region" description="Helical" evidence="1">
    <location>
        <begin position="12"/>
        <end position="34"/>
    </location>
</feature>
<comment type="caution">
    <text evidence="2">The sequence shown here is derived from an EMBL/GenBank/DDBJ whole genome shotgun (WGS) entry which is preliminary data.</text>
</comment>
<keyword evidence="1" id="KW-1133">Transmembrane helix</keyword>
<dbReference type="EMBL" id="BMFF01000006">
    <property type="protein sequence ID" value="GGD07997.1"/>
    <property type="molecule type" value="Genomic_DNA"/>
</dbReference>
<keyword evidence="1" id="KW-0812">Transmembrane</keyword>
<organism evidence="2 3">
    <name type="scientific">Halopseudomonas salina</name>
    <dbReference type="NCBI Taxonomy" id="1323744"/>
    <lineage>
        <taxon>Bacteria</taxon>
        <taxon>Pseudomonadati</taxon>
        <taxon>Pseudomonadota</taxon>
        <taxon>Gammaproteobacteria</taxon>
        <taxon>Pseudomonadales</taxon>
        <taxon>Pseudomonadaceae</taxon>
        <taxon>Halopseudomonas</taxon>
    </lineage>
</organism>
<evidence type="ECO:0000256" key="1">
    <source>
        <dbReference type="SAM" id="Phobius"/>
    </source>
</evidence>
<gene>
    <name evidence="2" type="ORF">GCM10007418_28800</name>
</gene>
<evidence type="ECO:0000313" key="3">
    <source>
        <dbReference type="Proteomes" id="UP000638188"/>
    </source>
</evidence>
<proteinExistence type="predicted"/>
<dbReference type="Proteomes" id="UP000638188">
    <property type="component" value="Unassembled WGS sequence"/>
</dbReference>
<evidence type="ECO:0000313" key="2">
    <source>
        <dbReference type="EMBL" id="GGD07997.1"/>
    </source>
</evidence>
<dbReference type="InterPro" id="IPR021218">
    <property type="entry name" value="DUF2784"/>
</dbReference>
<dbReference type="Pfam" id="PF10861">
    <property type="entry name" value="DUF2784"/>
    <property type="match status" value="1"/>
</dbReference>
<protein>
    <recommendedName>
        <fullName evidence="4">DUF2784 domain-containing protein</fullName>
    </recommendedName>
</protein>